<protein>
    <submittedName>
        <fullName evidence="1">Uncharacterized protein</fullName>
    </submittedName>
</protein>
<proteinExistence type="predicted"/>
<reference evidence="1 2" key="1">
    <citation type="journal article" date="2018" name="Front. Plant Sci.">
        <title>Red Clover (Trifolium pratense) and Zigzag Clover (T. medium) - A Picture of Genomic Similarities and Differences.</title>
        <authorList>
            <person name="Dluhosova J."/>
            <person name="Istvanek J."/>
            <person name="Nedelnik J."/>
            <person name="Repkova J."/>
        </authorList>
    </citation>
    <scope>NUCLEOTIDE SEQUENCE [LARGE SCALE GENOMIC DNA]</scope>
    <source>
        <strain evidence="2">cv. 10/8</strain>
        <tissue evidence="1">Leaf</tissue>
    </source>
</reference>
<dbReference type="AlphaFoldDB" id="A0A392W410"/>
<feature type="non-terminal residue" evidence="1">
    <location>
        <position position="1"/>
    </location>
</feature>
<organism evidence="1 2">
    <name type="scientific">Trifolium medium</name>
    <dbReference type="NCBI Taxonomy" id="97028"/>
    <lineage>
        <taxon>Eukaryota</taxon>
        <taxon>Viridiplantae</taxon>
        <taxon>Streptophyta</taxon>
        <taxon>Embryophyta</taxon>
        <taxon>Tracheophyta</taxon>
        <taxon>Spermatophyta</taxon>
        <taxon>Magnoliopsida</taxon>
        <taxon>eudicotyledons</taxon>
        <taxon>Gunneridae</taxon>
        <taxon>Pentapetalae</taxon>
        <taxon>rosids</taxon>
        <taxon>fabids</taxon>
        <taxon>Fabales</taxon>
        <taxon>Fabaceae</taxon>
        <taxon>Papilionoideae</taxon>
        <taxon>50 kb inversion clade</taxon>
        <taxon>NPAAA clade</taxon>
        <taxon>Hologalegina</taxon>
        <taxon>IRL clade</taxon>
        <taxon>Trifolieae</taxon>
        <taxon>Trifolium</taxon>
    </lineage>
</organism>
<comment type="caution">
    <text evidence="1">The sequence shown here is derived from an EMBL/GenBank/DDBJ whole genome shotgun (WGS) entry which is preliminary data.</text>
</comment>
<name>A0A392W410_9FABA</name>
<evidence type="ECO:0000313" key="2">
    <source>
        <dbReference type="Proteomes" id="UP000265520"/>
    </source>
</evidence>
<accession>A0A392W410</accession>
<sequence length="49" mass="5144">VAEWQVGIRATPGRDRVASGHDKAVLNHVGVIRAAPRLGRVAPGRGGFD</sequence>
<dbReference type="EMBL" id="LXQA011357960">
    <property type="protein sequence ID" value="MCI94499.1"/>
    <property type="molecule type" value="Genomic_DNA"/>
</dbReference>
<keyword evidence="2" id="KW-1185">Reference proteome</keyword>
<evidence type="ECO:0000313" key="1">
    <source>
        <dbReference type="EMBL" id="MCI94499.1"/>
    </source>
</evidence>
<dbReference type="Proteomes" id="UP000265520">
    <property type="component" value="Unassembled WGS sequence"/>
</dbReference>